<comment type="caution">
    <text evidence="1">The sequence shown here is derived from an EMBL/GenBank/DDBJ whole genome shotgun (WGS) entry which is preliminary data.</text>
</comment>
<dbReference type="EMBL" id="PDKW01000036">
    <property type="protein sequence ID" value="PGH59215.1"/>
    <property type="molecule type" value="Genomic_DNA"/>
</dbReference>
<evidence type="ECO:0008006" key="3">
    <source>
        <dbReference type="Google" id="ProtNLM"/>
    </source>
</evidence>
<keyword evidence="2" id="KW-1185">Reference proteome</keyword>
<name>A0A2B8BMY4_9PROT</name>
<dbReference type="InterPro" id="IPR004027">
    <property type="entry name" value="SEC_C_motif"/>
</dbReference>
<evidence type="ECO:0000313" key="1">
    <source>
        <dbReference type="EMBL" id="PGH59215.1"/>
    </source>
</evidence>
<sequence length="291" mass="31684">MREAPCLCGSGKKAKRCCLRGTNHWRLPGSEVRVRNTGQQGHRDGCYLHDLGSCHTALSSEHYISRGVLDALGPKIQVSGFPWLKGETKTVGIQSLTTNVLCRVHNSALSPLDQAATRFITAMKAIGVGGNHHEVVSGHDIERWLLKSLVALTVSKNLMLEGQRVETAGLPGDLPHLLEDPRSWAPGAGLWLVHREGDVFPTTADIELRPLFDAETGAVKGADLRILGFSIVLLIDAYRRKPGSPLEHAVYRPADFTVRTSSGTRMVALAWMDDQFHPSILIETGVPAPTP</sequence>
<organism evidence="1 2">
    <name type="scientific">Azospirillum palustre</name>
    <dbReference type="NCBI Taxonomy" id="2044885"/>
    <lineage>
        <taxon>Bacteria</taxon>
        <taxon>Pseudomonadati</taxon>
        <taxon>Pseudomonadota</taxon>
        <taxon>Alphaproteobacteria</taxon>
        <taxon>Rhodospirillales</taxon>
        <taxon>Azospirillaceae</taxon>
        <taxon>Azospirillum</taxon>
    </lineage>
</organism>
<dbReference type="OrthoDB" id="7056808at2"/>
<gene>
    <name evidence="1" type="ORF">CRT60_00860</name>
</gene>
<dbReference type="Pfam" id="PF02810">
    <property type="entry name" value="SEC-C"/>
    <property type="match status" value="1"/>
</dbReference>
<proteinExistence type="predicted"/>
<dbReference type="Proteomes" id="UP000225379">
    <property type="component" value="Unassembled WGS sequence"/>
</dbReference>
<dbReference type="AlphaFoldDB" id="A0A2B8BMY4"/>
<reference evidence="2" key="1">
    <citation type="submission" date="2017-10" db="EMBL/GenBank/DDBJ databases">
        <authorList>
            <person name="Kravchenko I.K."/>
            <person name="Grouzdev D.S."/>
        </authorList>
    </citation>
    <scope>NUCLEOTIDE SEQUENCE [LARGE SCALE GENOMIC DNA]</scope>
    <source>
        <strain evidence="2">B2</strain>
    </source>
</reference>
<evidence type="ECO:0000313" key="2">
    <source>
        <dbReference type="Proteomes" id="UP000225379"/>
    </source>
</evidence>
<protein>
    <recommendedName>
        <fullName evidence="3">SEC-C motif-containing protein</fullName>
    </recommendedName>
</protein>
<accession>A0A2B8BMY4</accession>
<dbReference type="RefSeq" id="WP_098734567.1">
    <property type="nucleotide sequence ID" value="NZ_PDKW01000036.1"/>
</dbReference>